<protein>
    <submittedName>
        <fullName evidence="1">Uncharacterized protein</fullName>
    </submittedName>
</protein>
<evidence type="ECO:0000313" key="1">
    <source>
        <dbReference type="EMBL" id="QHU16894.1"/>
    </source>
</evidence>
<name>A0A6C0KKN5_9ZZZZ</name>
<proteinExistence type="predicted"/>
<dbReference type="InterPro" id="IPR011049">
    <property type="entry name" value="Serralysin-like_metalloprot_C"/>
</dbReference>
<dbReference type="Gene3D" id="2.150.10.10">
    <property type="entry name" value="Serralysin-like metalloprotease, C-terminal"/>
    <property type="match status" value="1"/>
</dbReference>
<dbReference type="AlphaFoldDB" id="A0A6C0KKN5"/>
<organism evidence="1">
    <name type="scientific">viral metagenome</name>
    <dbReference type="NCBI Taxonomy" id="1070528"/>
    <lineage>
        <taxon>unclassified sequences</taxon>
        <taxon>metagenomes</taxon>
        <taxon>organismal metagenomes</taxon>
    </lineage>
</organism>
<reference evidence="1" key="1">
    <citation type="journal article" date="2020" name="Nature">
        <title>Giant virus diversity and host interactions through global metagenomics.</title>
        <authorList>
            <person name="Schulz F."/>
            <person name="Roux S."/>
            <person name="Paez-Espino D."/>
            <person name="Jungbluth S."/>
            <person name="Walsh D.A."/>
            <person name="Denef V.J."/>
            <person name="McMahon K.D."/>
            <person name="Konstantinidis K.T."/>
            <person name="Eloe-Fadrosh E.A."/>
            <person name="Kyrpides N.C."/>
            <person name="Woyke T."/>
        </authorList>
    </citation>
    <scope>NUCLEOTIDE SEQUENCE</scope>
    <source>
        <strain evidence="1">GVMAG-S-3300012000-53</strain>
    </source>
</reference>
<dbReference type="EMBL" id="MN740892">
    <property type="protein sequence ID" value="QHU16894.1"/>
    <property type="molecule type" value="Genomic_DNA"/>
</dbReference>
<accession>A0A6C0KKN5</accession>
<sequence>MSTWGGYDGTIIATRFQKTFIKDYLDLSGRLDVRNYDVSLNNRLFVMNDASFMGNMYINGNLTANIFVSNGDVSLNNRLFVINDASFTSNVYVDDILNVNLNFISNGDASLNSNVLAAKDISCNGNLSIGRNITINGNLAIKNYTSQNIINTTTTNYQFVVSEDLSLNGRLAVSNDASMNGTLFVSRDISLNGNIRINSFLKNITVSFQNIGIGNSVYDTIFGYGTFSAVPSGSIAEKNTAIGFQSFLYFQTGSHNTGFGMGSLYSTVNGNCNTAVGNYALLNFTSSNNNTAVGSTAGSRRTTGSSNTYIGTDADAAGNNYSNSTAIGYLSSITRSNEIVLGTSSELVTISRIERHLAPPIIIRKATTSQSIGGGTTVLFPTSVYDNGFTGLGYNSATGVFTNNNSYSICLNISVSVNLPANTSGLRALYITTGPNAADRYAIVMDKGINNTYSQHLTTLLPLGSGGWFSADLWQNTGSNINITTDTTFTYPTIITIHVF</sequence>